<comment type="similarity">
    <text evidence="2 10">Belongs to the ExbD/TolR family.</text>
</comment>
<name>A0ABQ4SI01_9HYPH</name>
<evidence type="ECO:0000256" key="8">
    <source>
        <dbReference type="ARBA" id="ARBA00023136"/>
    </source>
</evidence>
<keyword evidence="7 11" id="KW-1133">Transmembrane helix</keyword>
<keyword evidence="5" id="KW-0132">Cell division</keyword>
<protein>
    <submittedName>
        <fullName evidence="12">Biopolymer transport protein ExbD</fullName>
    </submittedName>
</protein>
<evidence type="ECO:0000256" key="2">
    <source>
        <dbReference type="ARBA" id="ARBA00005811"/>
    </source>
</evidence>
<feature type="transmembrane region" description="Helical" evidence="11">
    <location>
        <begin position="32"/>
        <end position="53"/>
    </location>
</feature>
<dbReference type="NCBIfam" id="TIGR02801">
    <property type="entry name" value="tolR"/>
    <property type="match status" value="1"/>
</dbReference>
<gene>
    <name evidence="12" type="primary">exbD_2</name>
    <name evidence="12" type="ORF">GMJLKIPL_3334</name>
</gene>
<evidence type="ECO:0000256" key="10">
    <source>
        <dbReference type="RuleBase" id="RU003879"/>
    </source>
</evidence>
<evidence type="ECO:0000256" key="6">
    <source>
        <dbReference type="ARBA" id="ARBA00022692"/>
    </source>
</evidence>
<keyword evidence="13" id="KW-1185">Reference proteome</keyword>
<dbReference type="Gene3D" id="3.30.420.270">
    <property type="match status" value="1"/>
</dbReference>
<dbReference type="Proteomes" id="UP001055153">
    <property type="component" value="Unassembled WGS sequence"/>
</dbReference>
<keyword evidence="9" id="KW-0131">Cell cycle</keyword>
<evidence type="ECO:0000256" key="11">
    <source>
        <dbReference type="SAM" id="Phobius"/>
    </source>
</evidence>
<dbReference type="EMBL" id="BPQQ01000037">
    <property type="protein sequence ID" value="GJE01404.1"/>
    <property type="molecule type" value="Genomic_DNA"/>
</dbReference>
<proteinExistence type="inferred from homology"/>
<comment type="subcellular location">
    <subcellularLocation>
        <location evidence="1">Cell membrane</location>
        <topology evidence="1">Single-pass membrane protein</topology>
    </subcellularLocation>
    <subcellularLocation>
        <location evidence="10">Cell membrane</location>
        <topology evidence="10">Single-pass type II membrane protein</topology>
    </subcellularLocation>
</comment>
<accession>A0ABQ4SI01</accession>
<evidence type="ECO:0000313" key="13">
    <source>
        <dbReference type="Proteomes" id="UP001055153"/>
    </source>
</evidence>
<keyword evidence="4" id="KW-0997">Cell inner membrane</keyword>
<reference evidence="12" key="1">
    <citation type="journal article" date="2021" name="Front. Microbiol.">
        <title>Comprehensive Comparative Genomics and Phenotyping of Methylobacterium Species.</title>
        <authorList>
            <person name="Alessa O."/>
            <person name="Ogura Y."/>
            <person name="Fujitani Y."/>
            <person name="Takami H."/>
            <person name="Hayashi T."/>
            <person name="Sahin N."/>
            <person name="Tani A."/>
        </authorList>
    </citation>
    <scope>NUCLEOTIDE SEQUENCE</scope>
    <source>
        <strain evidence="12">DSM 17168</strain>
    </source>
</reference>
<dbReference type="InterPro" id="IPR014168">
    <property type="entry name" value="Tol-Pal_TolR"/>
</dbReference>
<organism evidence="12 13">
    <name type="scientific">Methylobacterium isbiliense</name>
    <dbReference type="NCBI Taxonomy" id="315478"/>
    <lineage>
        <taxon>Bacteria</taxon>
        <taxon>Pseudomonadati</taxon>
        <taxon>Pseudomonadota</taxon>
        <taxon>Alphaproteobacteria</taxon>
        <taxon>Hyphomicrobiales</taxon>
        <taxon>Methylobacteriaceae</taxon>
        <taxon>Methylobacterium</taxon>
    </lineage>
</organism>
<evidence type="ECO:0000256" key="5">
    <source>
        <dbReference type="ARBA" id="ARBA00022618"/>
    </source>
</evidence>
<keyword evidence="8 11" id="KW-0472">Membrane</keyword>
<evidence type="ECO:0000256" key="9">
    <source>
        <dbReference type="ARBA" id="ARBA00023306"/>
    </source>
</evidence>
<evidence type="ECO:0000256" key="4">
    <source>
        <dbReference type="ARBA" id="ARBA00022519"/>
    </source>
</evidence>
<reference evidence="12" key="2">
    <citation type="submission" date="2021-08" db="EMBL/GenBank/DDBJ databases">
        <authorList>
            <person name="Tani A."/>
            <person name="Ola A."/>
            <person name="Ogura Y."/>
            <person name="Katsura K."/>
            <person name="Hayashi T."/>
        </authorList>
    </citation>
    <scope>NUCLEOTIDE SEQUENCE</scope>
    <source>
        <strain evidence="12">DSM 17168</strain>
    </source>
</reference>
<keyword evidence="10" id="KW-0653">Protein transport</keyword>
<sequence>MGMGPLQTGAGDEDDFDAAPLSEINVTPMVDVMLVLLIIFMVAAPLMTVGVPVQLPKTAAAKTSENKKPVVVSVDKDGHAFLAKEALPPEGALARLKAVAAEDPGQTVLVRGDKDVPYGKVMEVMGLVGQAGFAKVSLIANAPGGAALPPPSPR</sequence>
<dbReference type="PANTHER" id="PTHR30558:SF7">
    <property type="entry name" value="TOL-PAL SYSTEM PROTEIN TOLR"/>
    <property type="match status" value="1"/>
</dbReference>
<evidence type="ECO:0000256" key="1">
    <source>
        <dbReference type="ARBA" id="ARBA00004162"/>
    </source>
</evidence>
<evidence type="ECO:0000313" key="12">
    <source>
        <dbReference type="EMBL" id="GJE01404.1"/>
    </source>
</evidence>
<comment type="caution">
    <text evidence="12">The sequence shown here is derived from an EMBL/GenBank/DDBJ whole genome shotgun (WGS) entry which is preliminary data.</text>
</comment>
<evidence type="ECO:0000256" key="7">
    <source>
        <dbReference type="ARBA" id="ARBA00022989"/>
    </source>
</evidence>
<dbReference type="Pfam" id="PF02472">
    <property type="entry name" value="ExbD"/>
    <property type="match status" value="1"/>
</dbReference>
<dbReference type="InterPro" id="IPR003400">
    <property type="entry name" value="ExbD"/>
</dbReference>
<keyword evidence="10" id="KW-0813">Transport</keyword>
<dbReference type="RefSeq" id="WP_238236302.1">
    <property type="nucleotide sequence ID" value="NZ_BPQQ01000037.1"/>
</dbReference>
<dbReference type="PANTHER" id="PTHR30558">
    <property type="entry name" value="EXBD MEMBRANE COMPONENT OF PMF-DRIVEN MACROMOLECULE IMPORT SYSTEM"/>
    <property type="match status" value="1"/>
</dbReference>
<keyword evidence="3" id="KW-1003">Cell membrane</keyword>
<keyword evidence="6 10" id="KW-0812">Transmembrane</keyword>
<evidence type="ECO:0000256" key="3">
    <source>
        <dbReference type="ARBA" id="ARBA00022475"/>
    </source>
</evidence>